<dbReference type="EC" id="2.1.1.172" evidence="8"/>
<evidence type="ECO:0000259" key="7">
    <source>
        <dbReference type="Pfam" id="PF08468"/>
    </source>
</evidence>
<keyword evidence="5" id="KW-0949">S-adenosyl-L-methionine</keyword>
<dbReference type="PANTHER" id="PTHR47816:SF4">
    <property type="entry name" value="RIBOSOMAL RNA SMALL SUBUNIT METHYLTRANSFERASE C"/>
    <property type="match status" value="1"/>
</dbReference>
<keyword evidence="9" id="KW-1185">Reference proteome</keyword>
<dbReference type="EMBL" id="CP018799">
    <property type="protein sequence ID" value="ATX78976.1"/>
    <property type="molecule type" value="Genomic_DNA"/>
</dbReference>
<keyword evidence="3 8" id="KW-0489">Methyltransferase</keyword>
<dbReference type="AlphaFoldDB" id="A0A2K8L407"/>
<keyword evidence="4 8" id="KW-0808">Transferase</keyword>
<name>A0A2K8L407_MARES</name>
<dbReference type="InterPro" id="IPR046977">
    <property type="entry name" value="RsmC/RlmG"/>
</dbReference>
<sequence>MKRSCEKSQLLFFVYIYSTIGQQLAHFIQSQTMSAIELLYRAALGTPATRTLIINAQAHELLTALNEQAQLELWQQFKPGYDALKGMGMAVSPALPSAGTPYDLILLLPAKNKQQTLAWMATAMQQLTDQGRLLVACANNHGAKSYEDALKKLAGKISSSSKSKCRIFSARKTAALDGHLATQWLNAGKQQRVESHGLISQPGLFSWDRPDRGSLLLLEQLPELSGTGVDLCCGYGLLSEKILRSSKQVDRLHLVEADHLALDCAAMNCTAWSDKTEYHWLDAASQPLPENMAWIACNPPFHTGQDRDIDLGQQIIINACRALKPGGLLYLVANRKLPYEAVLQSGLKTSQTLIEAEGFKVIRGIR</sequence>
<keyword evidence="1" id="KW-0963">Cytoplasm</keyword>
<reference evidence="8 9" key="1">
    <citation type="submission" date="2016-12" db="EMBL/GenBank/DDBJ databases">
        <title>Isolation and genomic insights into novel planktonic Zetaproteobacteria from stratified waters of the Chesapeake Bay.</title>
        <authorList>
            <person name="McAllister S.M."/>
            <person name="Kato S."/>
            <person name="Chan C.S."/>
            <person name="Chiu B.K."/>
            <person name="Field E.K."/>
        </authorList>
    </citation>
    <scope>NUCLEOTIDE SEQUENCE [LARGE SCALE GENOMIC DNA]</scope>
    <source>
        <strain evidence="8 9">CP-5</strain>
    </source>
</reference>
<feature type="domain" description="Methyltransferase small N-terminal" evidence="7">
    <location>
        <begin position="49"/>
        <end position="184"/>
    </location>
</feature>
<dbReference type="Pfam" id="PF08468">
    <property type="entry name" value="MTS_N"/>
    <property type="match status" value="1"/>
</dbReference>
<evidence type="ECO:0000259" key="6">
    <source>
        <dbReference type="Pfam" id="PF05175"/>
    </source>
</evidence>
<organism evidence="8 9">
    <name type="scientific">Mariprofundus aestuarium</name>
    <dbReference type="NCBI Taxonomy" id="1921086"/>
    <lineage>
        <taxon>Bacteria</taxon>
        <taxon>Pseudomonadati</taxon>
        <taxon>Pseudomonadota</taxon>
        <taxon>Candidatius Mariprofundia</taxon>
        <taxon>Mariprofundales</taxon>
        <taxon>Mariprofundaceae</taxon>
        <taxon>Mariprofundus</taxon>
    </lineage>
</organism>
<evidence type="ECO:0000313" key="8">
    <source>
        <dbReference type="EMBL" id="ATX78976.1"/>
    </source>
</evidence>
<evidence type="ECO:0000313" key="9">
    <source>
        <dbReference type="Proteomes" id="UP000231701"/>
    </source>
</evidence>
<evidence type="ECO:0000256" key="4">
    <source>
        <dbReference type="ARBA" id="ARBA00022679"/>
    </source>
</evidence>
<keyword evidence="2" id="KW-0698">rRNA processing</keyword>
<dbReference type="Proteomes" id="UP000231701">
    <property type="component" value="Chromosome"/>
</dbReference>
<dbReference type="OrthoDB" id="29650at2"/>
<accession>A0A2K8L407</accession>
<dbReference type="InterPro" id="IPR013675">
    <property type="entry name" value="Mtase_sm_N"/>
</dbReference>
<feature type="domain" description="Methyltransferase small" evidence="6">
    <location>
        <begin position="198"/>
        <end position="362"/>
    </location>
</feature>
<dbReference type="CDD" id="cd02440">
    <property type="entry name" value="AdoMet_MTases"/>
    <property type="match status" value="1"/>
</dbReference>
<dbReference type="InterPro" id="IPR007848">
    <property type="entry name" value="Small_mtfrase_dom"/>
</dbReference>
<dbReference type="SUPFAM" id="SSF53335">
    <property type="entry name" value="S-adenosyl-L-methionine-dependent methyltransferases"/>
    <property type="match status" value="1"/>
</dbReference>
<protein>
    <submittedName>
        <fullName evidence="8">16S rRNA m(2)G 1207 methyltransferase</fullName>
        <ecNumber evidence="8">2.1.1.172</ecNumber>
    </submittedName>
</protein>
<dbReference type="Gene3D" id="3.40.50.150">
    <property type="entry name" value="Vaccinia Virus protein VP39"/>
    <property type="match status" value="2"/>
</dbReference>
<proteinExistence type="predicted"/>
<dbReference type="Pfam" id="PF05175">
    <property type="entry name" value="MTS"/>
    <property type="match status" value="1"/>
</dbReference>
<dbReference type="PANTHER" id="PTHR47816">
    <property type="entry name" value="RIBOSOMAL RNA SMALL SUBUNIT METHYLTRANSFERASE C"/>
    <property type="match status" value="1"/>
</dbReference>
<dbReference type="KEGG" id="maes:Ga0123461_0540"/>
<evidence type="ECO:0000256" key="2">
    <source>
        <dbReference type="ARBA" id="ARBA00022552"/>
    </source>
</evidence>
<evidence type="ECO:0000256" key="5">
    <source>
        <dbReference type="ARBA" id="ARBA00022691"/>
    </source>
</evidence>
<dbReference type="InterPro" id="IPR029063">
    <property type="entry name" value="SAM-dependent_MTases_sf"/>
</dbReference>
<evidence type="ECO:0000256" key="1">
    <source>
        <dbReference type="ARBA" id="ARBA00022490"/>
    </source>
</evidence>
<gene>
    <name evidence="8" type="ORF">Ga0123461_0540</name>
</gene>
<evidence type="ECO:0000256" key="3">
    <source>
        <dbReference type="ARBA" id="ARBA00022603"/>
    </source>
</evidence>
<dbReference type="GO" id="GO:0052914">
    <property type="term" value="F:16S rRNA (guanine(1207)-N(2))-methyltransferase activity"/>
    <property type="evidence" value="ECO:0007669"/>
    <property type="project" value="UniProtKB-EC"/>
</dbReference>